<feature type="transmembrane region" description="Helical" evidence="7">
    <location>
        <begin position="240"/>
        <end position="259"/>
    </location>
</feature>
<evidence type="ECO:0000256" key="3">
    <source>
        <dbReference type="ARBA" id="ARBA00022475"/>
    </source>
</evidence>
<feature type="transmembrane region" description="Helical" evidence="7">
    <location>
        <begin position="120"/>
        <end position="137"/>
    </location>
</feature>
<dbReference type="InterPro" id="IPR050638">
    <property type="entry name" value="AA-Vitamin_Transporters"/>
</dbReference>
<comment type="caution">
    <text evidence="9">The sequence shown here is derived from an EMBL/GenBank/DDBJ whole genome shotgun (WGS) entry which is preliminary data.</text>
</comment>
<evidence type="ECO:0000256" key="7">
    <source>
        <dbReference type="SAM" id="Phobius"/>
    </source>
</evidence>
<feature type="transmembrane region" description="Helical" evidence="7">
    <location>
        <begin position="149"/>
        <end position="167"/>
    </location>
</feature>
<sequence length="299" mass="32639">MYFYPLFVVIGACSYGVVSTIIKLSMLDGFSASEAVTSQFVMGFMLAVCIFAVQRKKLKISGIKNMIPVGILTGMTNISYGLSLNYLPASLAVVLLFQFTWIGMLISCIAKRQFPGRAEYVSILLLFVGTIPAAGLMDVDLTKVPLQGWLWGLGAAVCYSLFLFFNGKANPTMTTSNRLVMVSFFAFITTAVFQTPQIVWDGTLFSDGLWIYGLALGLFGMILPVYLFSISIPKIGLSKSSILSAVELPVAMMVSVILLNEMVTLLQMLGVVIIILGIFISTLSGKRMLGNENKERSFN</sequence>
<keyword evidence="4 7" id="KW-0812">Transmembrane</keyword>
<feature type="transmembrane region" description="Helical" evidence="7">
    <location>
        <begin position="89"/>
        <end position="108"/>
    </location>
</feature>
<keyword evidence="10" id="KW-1185">Reference proteome</keyword>
<accession>A0A109N399</accession>
<feature type="domain" description="EamA" evidence="8">
    <location>
        <begin position="148"/>
        <end position="282"/>
    </location>
</feature>
<dbReference type="AlphaFoldDB" id="A0A109N399"/>
<dbReference type="SUPFAM" id="SSF103481">
    <property type="entry name" value="Multidrug resistance efflux transporter EmrE"/>
    <property type="match status" value="1"/>
</dbReference>
<dbReference type="PANTHER" id="PTHR32322">
    <property type="entry name" value="INNER MEMBRANE TRANSPORTER"/>
    <property type="match status" value="1"/>
</dbReference>
<feature type="transmembrane region" description="Helical" evidence="7">
    <location>
        <begin position="209"/>
        <end position="228"/>
    </location>
</feature>
<dbReference type="PANTHER" id="PTHR32322:SF18">
    <property type="entry name" value="S-ADENOSYLMETHIONINE_S-ADENOSYLHOMOCYSTEINE TRANSPORTER"/>
    <property type="match status" value="1"/>
</dbReference>
<evidence type="ECO:0000313" key="9">
    <source>
        <dbReference type="EMBL" id="KWW22716.1"/>
    </source>
</evidence>
<organism evidence="9 10">
    <name type="scientific">Peribacillus simplex</name>
    <dbReference type="NCBI Taxonomy" id="1478"/>
    <lineage>
        <taxon>Bacteria</taxon>
        <taxon>Bacillati</taxon>
        <taxon>Bacillota</taxon>
        <taxon>Bacilli</taxon>
        <taxon>Bacillales</taxon>
        <taxon>Bacillaceae</taxon>
        <taxon>Peribacillus</taxon>
    </lineage>
</organism>
<dbReference type="Proteomes" id="UP000064189">
    <property type="component" value="Unassembled WGS sequence"/>
</dbReference>
<comment type="similarity">
    <text evidence="2">Belongs to the EamA transporter family.</text>
</comment>
<reference evidence="9 10" key="1">
    <citation type="submission" date="2015-11" db="EMBL/GenBank/DDBJ databases">
        <title>Genome Sequence of Bacillus simplex strain VanAntwerpen2.</title>
        <authorList>
            <person name="Couger M.B."/>
        </authorList>
    </citation>
    <scope>NUCLEOTIDE SEQUENCE [LARGE SCALE GENOMIC DNA]</scope>
    <source>
        <strain evidence="9 10">VanAntwerpen02</strain>
    </source>
</reference>
<protein>
    <submittedName>
        <fullName evidence="9">Multidrug transporter</fullName>
    </submittedName>
</protein>
<feature type="transmembrane region" description="Helical" evidence="7">
    <location>
        <begin position="65"/>
        <end position="83"/>
    </location>
</feature>
<evidence type="ECO:0000256" key="1">
    <source>
        <dbReference type="ARBA" id="ARBA00004651"/>
    </source>
</evidence>
<feature type="domain" description="EamA" evidence="8">
    <location>
        <begin position="6"/>
        <end position="131"/>
    </location>
</feature>
<dbReference type="InterPro" id="IPR037185">
    <property type="entry name" value="EmrE-like"/>
</dbReference>
<comment type="subcellular location">
    <subcellularLocation>
        <location evidence="1">Cell membrane</location>
        <topology evidence="1">Multi-pass membrane protein</topology>
    </subcellularLocation>
</comment>
<feature type="transmembrane region" description="Helical" evidence="7">
    <location>
        <begin position="265"/>
        <end position="284"/>
    </location>
</feature>
<evidence type="ECO:0000256" key="4">
    <source>
        <dbReference type="ARBA" id="ARBA00022692"/>
    </source>
</evidence>
<name>A0A109N399_9BACI</name>
<feature type="transmembrane region" description="Helical" evidence="7">
    <location>
        <begin position="35"/>
        <end position="53"/>
    </location>
</feature>
<feature type="transmembrane region" description="Helical" evidence="7">
    <location>
        <begin position="179"/>
        <end position="197"/>
    </location>
</feature>
<dbReference type="GO" id="GO:0005886">
    <property type="term" value="C:plasma membrane"/>
    <property type="evidence" value="ECO:0007669"/>
    <property type="project" value="UniProtKB-SubCell"/>
</dbReference>
<dbReference type="EMBL" id="LNNH01000002">
    <property type="protein sequence ID" value="KWW22716.1"/>
    <property type="molecule type" value="Genomic_DNA"/>
</dbReference>
<evidence type="ECO:0000256" key="6">
    <source>
        <dbReference type="ARBA" id="ARBA00023136"/>
    </source>
</evidence>
<keyword evidence="6 7" id="KW-0472">Membrane</keyword>
<keyword evidence="3" id="KW-1003">Cell membrane</keyword>
<evidence type="ECO:0000313" key="10">
    <source>
        <dbReference type="Proteomes" id="UP000064189"/>
    </source>
</evidence>
<keyword evidence="5 7" id="KW-1133">Transmembrane helix</keyword>
<evidence type="ECO:0000256" key="5">
    <source>
        <dbReference type="ARBA" id="ARBA00022989"/>
    </source>
</evidence>
<evidence type="ECO:0000256" key="2">
    <source>
        <dbReference type="ARBA" id="ARBA00007362"/>
    </source>
</evidence>
<evidence type="ECO:0000259" key="8">
    <source>
        <dbReference type="Pfam" id="PF00892"/>
    </source>
</evidence>
<proteinExistence type="inferred from homology"/>
<gene>
    <name evidence="9" type="ORF">AS888_03605</name>
</gene>
<dbReference type="Gene3D" id="1.10.3730.20">
    <property type="match status" value="1"/>
</dbReference>
<dbReference type="InterPro" id="IPR000620">
    <property type="entry name" value="EamA_dom"/>
</dbReference>
<dbReference type="Pfam" id="PF00892">
    <property type="entry name" value="EamA"/>
    <property type="match status" value="2"/>
</dbReference>